<dbReference type="Pfam" id="PF18388">
    <property type="entry name" value="ATG29_N"/>
    <property type="match status" value="1"/>
</dbReference>
<evidence type="ECO:0000313" key="10">
    <source>
        <dbReference type="EMBL" id="KAJ5220140.1"/>
    </source>
</evidence>
<evidence type="ECO:0000256" key="4">
    <source>
        <dbReference type="ARBA" id="ARBA00022448"/>
    </source>
</evidence>
<keyword evidence="6" id="KW-0072">Autophagy</keyword>
<comment type="caution">
    <text evidence="10">The sequence shown here is derived from an EMBL/GenBank/DDBJ whole genome shotgun (WGS) entry which is preliminary data.</text>
</comment>
<dbReference type="InterPro" id="IPR039113">
    <property type="entry name" value="ATG29"/>
</dbReference>
<dbReference type="GeneID" id="83205943"/>
<feature type="region of interest" description="Disordered" evidence="8">
    <location>
        <begin position="86"/>
        <end position="374"/>
    </location>
</feature>
<dbReference type="AlphaFoldDB" id="A0A9W9NHN1"/>
<name>A0A9W9NHN1_9EURO</name>
<feature type="domain" description="Atg29 N-terminal" evidence="9">
    <location>
        <begin position="10"/>
        <end position="62"/>
    </location>
</feature>
<dbReference type="GO" id="GO:0000407">
    <property type="term" value="C:phagophore assembly site"/>
    <property type="evidence" value="ECO:0007669"/>
    <property type="project" value="UniProtKB-SubCell"/>
</dbReference>
<keyword evidence="5" id="KW-0653">Protein transport</keyword>
<dbReference type="GO" id="GO:0015031">
    <property type="term" value="P:protein transport"/>
    <property type="evidence" value="ECO:0007669"/>
    <property type="project" value="UniProtKB-KW"/>
</dbReference>
<evidence type="ECO:0000256" key="3">
    <source>
        <dbReference type="ARBA" id="ARBA00013784"/>
    </source>
</evidence>
<reference evidence="10" key="1">
    <citation type="submission" date="2022-11" db="EMBL/GenBank/DDBJ databases">
        <authorList>
            <person name="Petersen C."/>
        </authorList>
    </citation>
    <scope>NUCLEOTIDE SEQUENCE</scope>
    <source>
        <strain evidence="10">IBT 19713</strain>
    </source>
</reference>
<evidence type="ECO:0000256" key="6">
    <source>
        <dbReference type="ARBA" id="ARBA00023006"/>
    </source>
</evidence>
<comment type="similarity">
    <text evidence="2">Belongs to the ATG29 family.</text>
</comment>
<dbReference type="RefSeq" id="XP_058326970.1">
    <property type="nucleotide sequence ID" value="XM_058478640.1"/>
</dbReference>
<dbReference type="PANTHER" id="PTHR40012:SF1">
    <property type="entry name" value="AUTOPHAGY-RELATED PROTEIN 29"/>
    <property type="match status" value="1"/>
</dbReference>
<keyword evidence="11" id="KW-1185">Reference proteome</keyword>
<feature type="compositionally biased region" description="Low complexity" evidence="8">
    <location>
        <begin position="298"/>
        <end position="322"/>
    </location>
</feature>
<comment type="subcellular location">
    <subcellularLocation>
        <location evidence="1">Preautophagosomal structure</location>
    </subcellularLocation>
</comment>
<comment type="function">
    <text evidence="7">Plays a role in autophagy. Functions at the preautophagosomal structure (PAS) in order to form normal autophagosomes under starvation conditions. Also plays a role in mitophagy and regulation of filamentous growth.</text>
</comment>
<evidence type="ECO:0000259" key="9">
    <source>
        <dbReference type="Pfam" id="PF18388"/>
    </source>
</evidence>
<feature type="compositionally biased region" description="Polar residues" evidence="8">
    <location>
        <begin position="356"/>
        <end position="365"/>
    </location>
</feature>
<dbReference type="InterPro" id="IPR040666">
    <property type="entry name" value="Atg29_N"/>
</dbReference>
<evidence type="ECO:0000256" key="5">
    <source>
        <dbReference type="ARBA" id="ARBA00022927"/>
    </source>
</evidence>
<proteinExistence type="inferred from homology"/>
<feature type="compositionally biased region" description="Polar residues" evidence="8">
    <location>
        <begin position="159"/>
        <end position="168"/>
    </location>
</feature>
<dbReference type="EMBL" id="JAPQKS010000007">
    <property type="protein sequence ID" value="KAJ5220140.1"/>
    <property type="molecule type" value="Genomic_DNA"/>
</dbReference>
<dbReference type="Proteomes" id="UP001150941">
    <property type="component" value="Unassembled WGS sequence"/>
</dbReference>
<feature type="compositionally biased region" description="Low complexity" evidence="8">
    <location>
        <begin position="94"/>
        <end position="120"/>
    </location>
</feature>
<dbReference type="GO" id="GO:0000045">
    <property type="term" value="P:autophagosome assembly"/>
    <property type="evidence" value="ECO:0007669"/>
    <property type="project" value="InterPro"/>
</dbReference>
<evidence type="ECO:0000313" key="11">
    <source>
        <dbReference type="Proteomes" id="UP001150941"/>
    </source>
</evidence>
<organism evidence="10 11">
    <name type="scientific">Penicillium chermesinum</name>
    <dbReference type="NCBI Taxonomy" id="63820"/>
    <lineage>
        <taxon>Eukaryota</taxon>
        <taxon>Fungi</taxon>
        <taxon>Dikarya</taxon>
        <taxon>Ascomycota</taxon>
        <taxon>Pezizomycotina</taxon>
        <taxon>Eurotiomycetes</taxon>
        <taxon>Eurotiomycetidae</taxon>
        <taxon>Eurotiales</taxon>
        <taxon>Aspergillaceae</taxon>
        <taxon>Penicillium</taxon>
    </lineage>
</organism>
<evidence type="ECO:0000256" key="7">
    <source>
        <dbReference type="ARBA" id="ARBA00060351"/>
    </source>
</evidence>
<keyword evidence="4" id="KW-0813">Transport</keyword>
<dbReference type="Gene3D" id="1.10.10.2570">
    <property type="match status" value="1"/>
</dbReference>
<protein>
    <recommendedName>
        <fullName evidence="3">Autophagy-related protein 29</fullName>
    </recommendedName>
</protein>
<accession>A0A9W9NHN1</accession>
<gene>
    <name evidence="10" type="ORF">N7468_009344</name>
</gene>
<evidence type="ECO:0000256" key="2">
    <source>
        <dbReference type="ARBA" id="ARBA00010082"/>
    </source>
</evidence>
<feature type="compositionally biased region" description="Low complexity" evidence="8">
    <location>
        <begin position="149"/>
        <end position="158"/>
    </location>
</feature>
<dbReference type="PANTHER" id="PTHR40012">
    <property type="entry name" value="AUTOPHAGY-RELATED PROTEIN 29"/>
    <property type="match status" value="1"/>
</dbReference>
<sequence length="409" mass="44082">MAGNPSKKQFTVFVRVPGKRGDFVDPPQVNWNASKDQALWDLLSRPSKDDIDWKELAEHFGVTLQFLHQQAACLYDRQFSQVRAQMRKVAPATQSQSNSPSPGPGSASGSLALGGQVAGVPLLSGPRAPSRQISSQQEAPQRVLGGTGRRTSSTSTTTINQVHNNQDNARIGTPTAEYTDPKRDQLPYRPSVTRPEPPATFMRSPPLQEEDSISSSEESNSEDDSPGPAPWLKRFGHMSTHRPSLGDSDDGDDTPAFLPFTREPQQQPRDQRSQHLSGTLRLDQDPLIARQRLRNRADAPPRAPSESPASSISSGAPAAGPPGERHRNGRLGPRVGDPPRITSQSTAGSGREASDGTPSMGSSFSDLDGADASVTQSALEEALLSNMQHGGMASRMSTISQALRSRYLQ</sequence>
<dbReference type="OrthoDB" id="21072at2759"/>
<evidence type="ECO:0000256" key="8">
    <source>
        <dbReference type="SAM" id="MobiDB-lite"/>
    </source>
</evidence>
<reference evidence="10" key="2">
    <citation type="journal article" date="2023" name="IMA Fungus">
        <title>Comparative genomic study of the Penicillium genus elucidates a diverse pangenome and 15 lateral gene transfer events.</title>
        <authorList>
            <person name="Petersen C."/>
            <person name="Sorensen T."/>
            <person name="Nielsen M.R."/>
            <person name="Sondergaard T.E."/>
            <person name="Sorensen J.L."/>
            <person name="Fitzpatrick D.A."/>
            <person name="Frisvad J.C."/>
            <person name="Nielsen K.L."/>
        </authorList>
    </citation>
    <scope>NUCLEOTIDE SEQUENCE</scope>
    <source>
        <strain evidence="10">IBT 19713</strain>
    </source>
</reference>
<dbReference type="InterPro" id="IPR039362">
    <property type="entry name" value="ATG29_sf"/>
</dbReference>
<evidence type="ECO:0000256" key="1">
    <source>
        <dbReference type="ARBA" id="ARBA00004329"/>
    </source>
</evidence>
<dbReference type="FunFam" id="1.10.10.2570:FF:000001">
    <property type="entry name" value="Autophagy-related protein 29"/>
    <property type="match status" value="1"/>
</dbReference>